<dbReference type="EMBL" id="JANCPR020000019">
    <property type="protein sequence ID" value="MDJ1134273.1"/>
    <property type="molecule type" value="Genomic_DNA"/>
</dbReference>
<dbReference type="Proteomes" id="UP001214441">
    <property type="component" value="Unassembled WGS sequence"/>
</dbReference>
<organism evidence="2 3">
    <name type="scientific">Streptomyces iconiensis</name>
    <dbReference type="NCBI Taxonomy" id="1384038"/>
    <lineage>
        <taxon>Bacteria</taxon>
        <taxon>Bacillati</taxon>
        <taxon>Actinomycetota</taxon>
        <taxon>Actinomycetes</taxon>
        <taxon>Kitasatosporales</taxon>
        <taxon>Streptomycetaceae</taxon>
        <taxon>Streptomyces</taxon>
    </lineage>
</organism>
<evidence type="ECO:0008006" key="4">
    <source>
        <dbReference type="Google" id="ProtNLM"/>
    </source>
</evidence>
<name>A0ABT6ZYX7_9ACTN</name>
<keyword evidence="1" id="KW-0472">Membrane</keyword>
<keyword evidence="3" id="KW-1185">Reference proteome</keyword>
<gene>
    <name evidence="2" type="ORF">NMN56_020370</name>
</gene>
<feature type="transmembrane region" description="Helical" evidence="1">
    <location>
        <begin position="156"/>
        <end position="178"/>
    </location>
</feature>
<feature type="transmembrane region" description="Helical" evidence="1">
    <location>
        <begin position="130"/>
        <end position="150"/>
    </location>
</feature>
<evidence type="ECO:0000313" key="2">
    <source>
        <dbReference type="EMBL" id="MDJ1134273.1"/>
    </source>
</evidence>
<reference evidence="2 3" key="1">
    <citation type="submission" date="2023-05" db="EMBL/GenBank/DDBJ databases">
        <title>Streptantibioticus silvisoli sp. nov., acidotolerant actinomycetes 1 from pine litter.</title>
        <authorList>
            <person name="Swiecimska M."/>
            <person name="Golinska P."/>
            <person name="Sangal V."/>
            <person name="Wachnowicz B."/>
            <person name="Goodfellow M."/>
        </authorList>
    </citation>
    <scope>NUCLEOTIDE SEQUENCE [LARGE SCALE GENOMIC DNA]</scope>
    <source>
        <strain evidence="2 3">DSM 42109</strain>
    </source>
</reference>
<comment type="caution">
    <text evidence="2">The sequence shown here is derived from an EMBL/GenBank/DDBJ whole genome shotgun (WGS) entry which is preliminary data.</text>
</comment>
<feature type="transmembrane region" description="Helical" evidence="1">
    <location>
        <begin position="59"/>
        <end position="80"/>
    </location>
</feature>
<keyword evidence="1" id="KW-0812">Transmembrane</keyword>
<evidence type="ECO:0000313" key="3">
    <source>
        <dbReference type="Proteomes" id="UP001214441"/>
    </source>
</evidence>
<sequence>MCQRRKALARKEWESTMEQDTTGEGVPVAARSADAAASVLRDVQGAQTQARLRARLVPAWYGPATGIFLAVYVVVAQRLLEADKGFVQLWLAYPVAGLVVVAFRRAARRSRGVTQLKDADFRAGRRQRRLMILAPTVLAAGLVWGIFRALGAGDHVAVSALAVAVGLSMWVGFARYNLAIRRQLREQA</sequence>
<evidence type="ECO:0000256" key="1">
    <source>
        <dbReference type="SAM" id="Phobius"/>
    </source>
</evidence>
<keyword evidence="1" id="KW-1133">Transmembrane helix</keyword>
<protein>
    <recommendedName>
        <fullName evidence="4">Integral membrane protein</fullName>
    </recommendedName>
</protein>
<proteinExistence type="predicted"/>
<dbReference type="RefSeq" id="WP_274045844.1">
    <property type="nucleotide sequence ID" value="NZ_JANCPR020000019.1"/>
</dbReference>
<feature type="transmembrane region" description="Helical" evidence="1">
    <location>
        <begin position="86"/>
        <end position="103"/>
    </location>
</feature>
<accession>A0ABT6ZYX7</accession>